<protein>
    <submittedName>
        <fullName evidence="2">Uncharacterized protein</fullName>
    </submittedName>
</protein>
<dbReference type="EMBL" id="CAMPGE010005607">
    <property type="protein sequence ID" value="CAI2364453.1"/>
    <property type="molecule type" value="Genomic_DNA"/>
</dbReference>
<evidence type="ECO:0000256" key="1">
    <source>
        <dbReference type="SAM" id="MobiDB-lite"/>
    </source>
</evidence>
<feature type="compositionally biased region" description="Basic residues" evidence="1">
    <location>
        <begin position="98"/>
        <end position="118"/>
    </location>
</feature>
<evidence type="ECO:0000313" key="3">
    <source>
        <dbReference type="Proteomes" id="UP001295684"/>
    </source>
</evidence>
<feature type="compositionally biased region" description="Basic and acidic residues" evidence="1">
    <location>
        <begin position="119"/>
        <end position="128"/>
    </location>
</feature>
<feature type="compositionally biased region" description="Polar residues" evidence="1">
    <location>
        <begin position="131"/>
        <end position="142"/>
    </location>
</feature>
<accession>A0AAD1X628</accession>
<dbReference type="AlphaFoldDB" id="A0AAD1X628"/>
<name>A0AAD1X628_EUPCR</name>
<keyword evidence="3" id="KW-1185">Reference proteome</keyword>
<proteinExistence type="predicted"/>
<feature type="region of interest" description="Disordered" evidence="1">
    <location>
        <begin position="74"/>
        <end position="157"/>
    </location>
</feature>
<sequence>MEMDNVYDLCRGFYADHFEDENNCGSMLNSNLNLNYSNQYYKSNLSISQNTNQPPSQTAQPDKPITDGVIFSKISKPQTITPNQEKTSSDNYQSRPTKAPKKPKTAAKRSKIPKRKRNILRDPHDKRSGTKLKSFNNNFPSKQRNRSKKSLDPNSNLEEGYCEILPLRSKERMNLMEKSTSFVKNRGLNKGNT</sequence>
<feature type="compositionally biased region" description="Polar residues" evidence="1">
    <location>
        <begin position="75"/>
        <end position="93"/>
    </location>
</feature>
<comment type="caution">
    <text evidence="2">The sequence shown here is derived from an EMBL/GenBank/DDBJ whole genome shotgun (WGS) entry which is preliminary data.</text>
</comment>
<reference evidence="2" key="1">
    <citation type="submission" date="2023-07" db="EMBL/GenBank/DDBJ databases">
        <authorList>
            <consortium name="AG Swart"/>
            <person name="Singh M."/>
            <person name="Singh A."/>
            <person name="Seah K."/>
            <person name="Emmerich C."/>
        </authorList>
    </citation>
    <scope>NUCLEOTIDE SEQUENCE</scope>
    <source>
        <strain evidence="2">DP1</strain>
    </source>
</reference>
<feature type="region of interest" description="Disordered" evidence="1">
    <location>
        <begin position="46"/>
        <end position="65"/>
    </location>
</feature>
<feature type="compositionally biased region" description="Polar residues" evidence="1">
    <location>
        <begin position="47"/>
        <end position="60"/>
    </location>
</feature>
<evidence type="ECO:0000313" key="2">
    <source>
        <dbReference type="EMBL" id="CAI2364453.1"/>
    </source>
</evidence>
<gene>
    <name evidence="2" type="ORF">ECRASSUSDP1_LOCUS5796</name>
</gene>
<organism evidence="2 3">
    <name type="scientific">Euplotes crassus</name>
    <dbReference type="NCBI Taxonomy" id="5936"/>
    <lineage>
        <taxon>Eukaryota</taxon>
        <taxon>Sar</taxon>
        <taxon>Alveolata</taxon>
        <taxon>Ciliophora</taxon>
        <taxon>Intramacronucleata</taxon>
        <taxon>Spirotrichea</taxon>
        <taxon>Hypotrichia</taxon>
        <taxon>Euplotida</taxon>
        <taxon>Euplotidae</taxon>
        <taxon>Moneuplotes</taxon>
    </lineage>
</organism>
<dbReference type="Proteomes" id="UP001295684">
    <property type="component" value="Unassembled WGS sequence"/>
</dbReference>